<dbReference type="AlphaFoldDB" id="A0A367PM63"/>
<dbReference type="SMART" id="SM00849">
    <property type="entry name" value="Lactamase_B"/>
    <property type="match status" value="1"/>
</dbReference>
<evidence type="ECO:0000256" key="1">
    <source>
        <dbReference type="ARBA" id="ARBA00022801"/>
    </source>
</evidence>
<evidence type="ECO:0000313" key="4">
    <source>
        <dbReference type="EMBL" id="RCJ08307.1"/>
    </source>
</evidence>
<dbReference type="SUPFAM" id="SSF56281">
    <property type="entry name" value="Metallo-hydrolase/oxidoreductase"/>
    <property type="match status" value="1"/>
</dbReference>
<dbReference type="PANTHER" id="PTHR11203">
    <property type="entry name" value="CLEAVAGE AND POLYADENYLATION SPECIFICITY FACTOR FAMILY MEMBER"/>
    <property type="match status" value="1"/>
</dbReference>
<evidence type="ECO:0000259" key="3">
    <source>
        <dbReference type="SMART" id="SM01027"/>
    </source>
</evidence>
<keyword evidence="1 4" id="KW-0378">Hydrolase</keyword>
<evidence type="ECO:0000259" key="2">
    <source>
        <dbReference type="SMART" id="SM00849"/>
    </source>
</evidence>
<feature type="domain" description="Metallo-beta-lactamase" evidence="2">
    <location>
        <begin position="13"/>
        <end position="231"/>
    </location>
</feature>
<accession>A0A367PM63</accession>
<dbReference type="InterPro" id="IPR050698">
    <property type="entry name" value="MBL"/>
</dbReference>
<dbReference type="CDD" id="cd16295">
    <property type="entry name" value="TTHA0252-CPSF-like_MBL-fold"/>
    <property type="match status" value="1"/>
</dbReference>
<dbReference type="InterPro" id="IPR022712">
    <property type="entry name" value="Beta_Casp"/>
</dbReference>
<name>A0A367PM63_CUPNE</name>
<dbReference type="InterPro" id="IPR011108">
    <property type="entry name" value="RMMBL"/>
</dbReference>
<dbReference type="GO" id="GO:0004521">
    <property type="term" value="F:RNA endonuclease activity"/>
    <property type="evidence" value="ECO:0007669"/>
    <property type="project" value="TreeGrafter"/>
</dbReference>
<organism evidence="4 5">
    <name type="scientific">Cupriavidus necator</name>
    <name type="common">Alcaligenes eutrophus</name>
    <name type="synonym">Ralstonia eutropha</name>
    <dbReference type="NCBI Taxonomy" id="106590"/>
    <lineage>
        <taxon>Bacteria</taxon>
        <taxon>Pseudomonadati</taxon>
        <taxon>Pseudomonadota</taxon>
        <taxon>Betaproteobacteria</taxon>
        <taxon>Burkholderiales</taxon>
        <taxon>Burkholderiaceae</taxon>
        <taxon>Cupriavidus</taxon>
    </lineage>
</organism>
<dbReference type="Gene3D" id="3.60.15.10">
    <property type="entry name" value="Ribonuclease Z/Hydroxyacylglutathione hydrolase-like"/>
    <property type="match status" value="1"/>
</dbReference>
<dbReference type="RefSeq" id="WP_114132114.1">
    <property type="nucleotide sequence ID" value="NZ_CP068436.1"/>
</dbReference>
<dbReference type="Gene3D" id="3.40.50.10890">
    <property type="match status" value="1"/>
</dbReference>
<dbReference type="Pfam" id="PF07521">
    <property type="entry name" value="RMMBL"/>
    <property type="match status" value="1"/>
</dbReference>
<gene>
    <name evidence="4" type="ORF">DDK22_11775</name>
</gene>
<comment type="caution">
    <text evidence="4">The sequence shown here is derived from an EMBL/GenBank/DDBJ whole genome shotgun (WGS) entry which is preliminary data.</text>
</comment>
<evidence type="ECO:0000313" key="5">
    <source>
        <dbReference type="Proteomes" id="UP000253501"/>
    </source>
</evidence>
<dbReference type="Pfam" id="PF00753">
    <property type="entry name" value="Lactamase_B"/>
    <property type="match status" value="1"/>
</dbReference>
<dbReference type="Proteomes" id="UP000253501">
    <property type="component" value="Unassembled WGS sequence"/>
</dbReference>
<dbReference type="EMBL" id="QDHA01000026">
    <property type="protein sequence ID" value="RCJ08307.1"/>
    <property type="molecule type" value="Genomic_DNA"/>
</dbReference>
<dbReference type="Pfam" id="PF10996">
    <property type="entry name" value="Beta-Casp"/>
    <property type="match status" value="1"/>
</dbReference>
<dbReference type="GO" id="GO:0016787">
    <property type="term" value="F:hydrolase activity"/>
    <property type="evidence" value="ECO:0007669"/>
    <property type="project" value="UniProtKB-KW"/>
</dbReference>
<dbReference type="InterPro" id="IPR036866">
    <property type="entry name" value="RibonucZ/Hydroxyglut_hydro"/>
</dbReference>
<feature type="domain" description="Beta-Casp" evidence="3">
    <location>
        <begin position="247"/>
        <end position="366"/>
    </location>
</feature>
<dbReference type="PANTHER" id="PTHR11203:SF37">
    <property type="entry name" value="INTEGRATOR COMPLEX SUBUNIT 11"/>
    <property type="match status" value="1"/>
</dbReference>
<reference evidence="4 5" key="1">
    <citation type="submission" date="2018-04" db="EMBL/GenBank/DDBJ databases">
        <title>Cupriavidus necator CR12 genome sequencing and assembly.</title>
        <authorList>
            <person name="Ben Fekih I."/>
            <person name="Mazhar H.S."/>
            <person name="Bello S.K."/>
            <person name="Rensing C."/>
        </authorList>
    </citation>
    <scope>NUCLEOTIDE SEQUENCE [LARGE SCALE GENOMIC DNA]</scope>
    <source>
        <strain evidence="4 5">CR12</strain>
    </source>
</reference>
<dbReference type="InterPro" id="IPR001279">
    <property type="entry name" value="Metallo-B-lactamas"/>
</dbReference>
<protein>
    <submittedName>
        <fullName evidence="4">MBL fold metallo-hydrolase</fullName>
    </submittedName>
</protein>
<proteinExistence type="predicted"/>
<sequence length="452" mass="49855">MQLQFLGATDTVTGSKYLLDTGSHQVMVDCGLFQGYKTLRLRNWDPLPLDPAKLDAVVLTHAHIDHSGYLPLLVRNGFRGSVYCTMGTAQLCGILLPDSAHLAEEDADYANRKGFSRHRPALPLYTAADAARAMRQLQPMQFGKRFQVVPGVEAEFARAGHIIGAAIVTLFVDGKRIVFSGDLGRQQDIVMRAPEMVRQADYLLVESTYGDRRHPDDDPLDVLGEIVSRTIGRGGSLIIPAFAVGRTQSLLYCLHRLRELKRIPDVPVYLNSPMAIDATMIFSLHPEELRISREECTAACNLATPVQSVEQSIWLNHDRSPKIILAGSGMATGGRVVHHLATYGPDPRNTILLSGFQAAGTRGAALAAGRRDIRVHGKDIAVHASVEQVENLSAHADAAELMTWLGGFHQAPRRTFVVHGEPQASDALRQHIERDLRWAVTMPEYRRSYPLD</sequence>
<dbReference type="SMART" id="SM01027">
    <property type="entry name" value="Beta-Casp"/>
    <property type="match status" value="1"/>
</dbReference>